<evidence type="ECO:0000256" key="3">
    <source>
        <dbReference type="SAM" id="SignalP"/>
    </source>
</evidence>
<keyword evidence="2" id="KW-1015">Disulfide bond</keyword>
<dbReference type="OrthoDB" id="1522627at2"/>
<comment type="caution">
    <text evidence="5">The sequence shown here is derived from an EMBL/GenBank/DDBJ whole genome shotgun (WGS) entry which is preliminary data.</text>
</comment>
<dbReference type="CDD" id="cd01100">
    <property type="entry name" value="APPLE_Factor_XI_like"/>
    <property type="match status" value="2"/>
</dbReference>
<dbReference type="SUPFAM" id="SSF52096">
    <property type="entry name" value="ClpP/crotonase"/>
    <property type="match status" value="1"/>
</dbReference>
<dbReference type="Gene3D" id="3.50.4.10">
    <property type="entry name" value="Hepatocyte Growth Factor"/>
    <property type="match status" value="2"/>
</dbReference>
<reference evidence="5 6" key="1">
    <citation type="submission" date="2018-07" db="EMBL/GenBank/DDBJ databases">
        <title>Genomic Encyclopedia of Type Strains, Phase III (KMG-III): the genomes of soil and plant-associated and newly described type strains.</title>
        <authorList>
            <person name="Whitman W."/>
        </authorList>
    </citation>
    <scope>NUCLEOTIDE SEQUENCE [LARGE SCALE GENOMIC DNA]</scope>
    <source>
        <strain evidence="5 6">31-25a</strain>
    </source>
</reference>
<feature type="domain" description="Apple" evidence="4">
    <location>
        <begin position="249"/>
        <end position="327"/>
    </location>
</feature>
<dbReference type="InterPro" id="IPR000177">
    <property type="entry name" value="Apple"/>
</dbReference>
<dbReference type="GO" id="GO:0005576">
    <property type="term" value="C:extracellular region"/>
    <property type="evidence" value="ECO:0007669"/>
    <property type="project" value="InterPro"/>
</dbReference>
<accession>A0A368ZAV4</accession>
<sequence length="430" mass="45950">MRICVGVRRLLSVLCFLTLFTTAGFAAERTFGPFSVDDGRPDVIALNGEIGVGAALDFRRVLQAAPNAKLFVLNSPGGTVAMALLIADDVHQRNLATFIPKGSSCYSACAYIFLAGNERQVDGELGVHQISNDDGNLVSAQYSISDILDVLNRFNTPIEVLTVMFKTPPKDMHVFTSEEVARFHINRKPGAQAPADAVKTAEHEFEPDGAASSPTMPVVLAPASVPTQITPDGLSGQAEAKLSAIEQYAKRPTRMAVYTGLDLFGDDISSVRTSDAAQCARSCLAMNGQCKAFTFNANPRVARGPNCFLKASEGTADGNAVAVSGKFLSSADPDPQQFSMGTIDPKLALFKDVDLPGGDLSRRPAQKNGTPQQCRLACVADNRCIAFTFIKRKSECWLKGAVGTPIYGQDMVTGVKKMQTFAPTSIISLQ</sequence>
<name>A0A368ZAV4_9HYPH</name>
<dbReference type="InterPro" id="IPR003609">
    <property type="entry name" value="Pan_app"/>
</dbReference>
<keyword evidence="3" id="KW-0732">Signal</keyword>
<evidence type="ECO:0000256" key="2">
    <source>
        <dbReference type="ARBA" id="ARBA00023157"/>
    </source>
</evidence>
<evidence type="ECO:0000259" key="4">
    <source>
        <dbReference type="PROSITE" id="PS50948"/>
    </source>
</evidence>
<dbReference type="AlphaFoldDB" id="A0A368ZAV4"/>
<feature type="signal peptide" evidence="3">
    <location>
        <begin position="1"/>
        <end position="26"/>
    </location>
</feature>
<proteinExistence type="predicted"/>
<feature type="chain" id="PRO_5016719565" description="Apple domain-containing protein" evidence="3">
    <location>
        <begin position="27"/>
        <end position="430"/>
    </location>
</feature>
<evidence type="ECO:0000313" key="5">
    <source>
        <dbReference type="EMBL" id="RCW87584.1"/>
    </source>
</evidence>
<keyword evidence="6" id="KW-1185">Reference proteome</keyword>
<dbReference type="SMART" id="SM00223">
    <property type="entry name" value="APPLE"/>
    <property type="match status" value="2"/>
</dbReference>
<keyword evidence="1" id="KW-0677">Repeat</keyword>
<dbReference type="InterPro" id="IPR029045">
    <property type="entry name" value="ClpP/crotonase-like_dom_sf"/>
</dbReference>
<protein>
    <recommendedName>
        <fullName evidence="4">Apple domain-containing protein</fullName>
    </recommendedName>
</protein>
<dbReference type="Gene3D" id="3.90.226.10">
    <property type="entry name" value="2-enoyl-CoA Hydratase, Chain A, domain 1"/>
    <property type="match status" value="1"/>
</dbReference>
<evidence type="ECO:0000256" key="1">
    <source>
        <dbReference type="ARBA" id="ARBA00022737"/>
    </source>
</evidence>
<dbReference type="PROSITE" id="PS50948">
    <property type="entry name" value="PAN"/>
    <property type="match status" value="1"/>
</dbReference>
<dbReference type="Proteomes" id="UP000253324">
    <property type="component" value="Unassembled WGS sequence"/>
</dbReference>
<dbReference type="EMBL" id="QPJM01000001">
    <property type="protein sequence ID" value="RCW87584.1"/>
    <property type="molecule type" value="Genomic_DNA"/>
</dbReference>
<gene>
    <name evidence="5" type="ORF">C7476_101350</name>
</gene>
<dbReference type="Pfam" id="PF14295">
    <property type="entry name" value="PAN_4"/>
    <property type="match status" value="2"/>
</dbReference>
<dbReference type="GO" id="GO:0006508">
    <property type="term" value="P:proteolysis"/>
    <property type="evidence" value="ECO:0007669"/>
    <property type="project" value="InterPro"/>
</dbReference>
<evidence type="ECO:0000313" key="6">
    <source>
        <dbReference type="Proteomes" id="UP000253324"/>
    </source>
</evidence>
<organism evidence="5 6">
    <name type="scientific">Phyllobacterium bourgognense</name>
    <dbReference type="NCBI Taxonomy" id="314236"/>
    <lineage>
        <taxon>Bacteria</taxon>
        <taxon>Pseudomonadati</taxon>
        <taxon>Pseudomonadota</taxon>
        <taxon>Alphaproteobacteria</taxon>
        <taxon>Hyphomicrobiales</taxon>
        <taxon>Phyllobacteriaceae</taxon>
        <taxon>Phyllobacterium</taxon>
    </lineage>
</organism>